<evidence type="ECO:0000256" key="1">
    <source>
        <dbReference type="SAM" id="Phobius"/>
    </source>
</evidence>
<sequence length="88" mass="9501">MRTGLFLLAGFLLLAATVIVARLFSENFQNAASVATTAFITLWLALTSFNMWVGVSKAGYSVTEELPVLLVLFGVPAVVAIVLKWKVL</sequence>
<evidence type="ECO:0000313" key="2">
    <source>
        <dbReference type="EMBL" id="MEJ8847949.1"/>
    </source>
</evidence>
<feature type="transmembrane region" description="Helical" evidence="1">
    <location>
        <begin position="66"/>
        <end position="85"/>
    </location>
</feature>
<accession>A0ABU8WKU3</accession>
<feature type="transmembrane region" description="Helical" evidence="1">
    <location>
        <begin position="31"/>
        <end position="54"/>
    </location>
</feature>
<proteinExistence type="predicted"/>
<reference evidence="2 3" key="1">
    <citation type="submission" date="2024-03" db="EMBL/GenBank/DDBJ databases">
        <title>Novel species of the genus Variovorax.</title>
        <authorList>
            <person name="Liu Q."/>
            <person name="Xin Y.-H."/>
        </authorList>
    </citation>
    <scope>NUCLEOTIDE SEQUENCE [LARGE SCALE GENOMIC DNA]</scope>
    <source>
        <strain evidence="2 3">KACC 18900</strain>
    </source>
</reference>
<organism evidence="2 3">
    <name type="scientific">Variovorax rhizosphaerae</name>
    <dbReference type="NCBI Taxonomy" id="1836200"/>
    <lineage>
        <taxon>Bacteria</taxon>
        <taxon>Pseudomonadati</taxon>
        <taxon>Pseudomonadota</taxon>
        <taxon>Betaproteobacteria</taxon>
        <taxon>Burkholderiales</taxon>
        <taxon>Comamonadaceae</taxon>
        <taxon>Variovorax</taxon>
    </lineage>
</organism>
<name>A0ABU8WKU3_9BURK</name>
<keyword evidence="1" id="KW-0472">Membrane</keyword>
<comment type="caution">
    <text evidence="2">The sequence shown here is derived from an EMBL/GenBank/DDBJ whole genome shotgun (WGS) entry which is preliminary data.</text>
</comment>
<dbReference type="EMBL" id="JBBKZT010000006">
    <property type="protein sequence ID" value="MEJ8847949.1"/>
    <property type="molecule type" value="Genomic_DNA"/>
</dbReference>
<gene>
    <name evidence="2" type="ORF">WKW82_14910</name>
</gene>
<keyword evidence="1" id="KW-1133">Transmembrane helix</keyword>
<protein>
    <submittedName>
        <fullName evidence="2">Uncharacterized protein</fullName>
    </submittedName>
</protein>
<dbReference type="RefSeq" id="WP_340343080.1">
    <property type="nucleotide sequence ID" value="NZ_JBBKZT010000006.1"/>
</dbReference>
<dbReference type="Proteomes" id="UP001385892">
    <property type="component" value="Unassembled WGS sequence"/>
</dbReference>
<evidence type="ECO:0000313" key="3">
    <source>
        <dbReference type="Proteomes" id="UP001385892"/>
    </source>
</evidence>
<keyword evidence="1" id="KW-0812">Transmembrane</keyword>
<keyword evidence="3" id="KW-1185">Reference proteome</keyword>